<name>A0ABU1AKY0_9BACT</name>
<evidence type="ECO:0000313" key="1">
    <source>
        <dbReference type="EMBL" id="MDQ8194243.1"/>
    </source>
</evidence>
<organism evidence="1 2">
    <name type="scientific">Thalassobacterium sedimentorum</name>
    <dbReference type="NCBI Taxonomy" id="3041258"/>
    <lineage>
        <taxon>Bacteria</taxon>
        <taxon>Pseudomonadati</taxon>
        <taxon>Verrucomicrobiota</taxon>
        <taxon>Opitutia</taxon>
        <taxon>Puniceicoccales</taxon>
        <taxon>Coraliomargaritaceae</taxon>
        <taxon>Thalassobacterium</taxon>
    </lineage>
</organism>
<evidence type="ECO:0008006" key="3">
    <source>
        <dbReference type="Google" id="ProtNLM"/>
    </source>
</evidence>
<dbReference type="RefSeq" id="WP_308984724.1">
    <property type="nucleotide sequence ID" value="NZ_JARXIC010000009.1"/>
</dbReference>
<protein>
    <recommendedName>
        <fullName evidence="3">Transcription elongation factor GreAB</fullName>
    </recommendedName>
</protein>
<dbReference type="EMBL" id="JARXIC010000009">
    <property type="protein sequence ID" value="MDQ8194243.1"/>
    <property type="molecule type" value="Genomic_DNA"/>
</dbReference>
<gene>
    <name evidence="1" type="ORF">QEH59_07390</name>
</gene>
<sequence length="156" mass="16881">MNKAKFFQCLLATLREEALHAVNASKDAAEYATNEESRAESQWDTQGLEASYLAAGQASQARQWADAIEELQSEREDLLKPNTQIAFGALFSCDLGESVEHFFFAGTAGGQTISMDSYEVTVITAQSPLAGRLLGRKAGDTFRLPNGSVGQVLTVE</sequence>
<comment type="caution">
    <text evidence="1">The sequence shown here is derived from an EMBL/GenBank/DDBJ whole genome shotgun (WGS) entry which is preliminary data.</text>
</comment>
<keyword evidence="2" id="KW-1185">Reference proteome</keyword>
<dbReference type="Proteomes" id="UP001243717">
    <property type="component" value="Unassembled WGS sequence"/>
</dbReference>
<evidence type="ECO:0000313" key="2">
    <source>
        <dbReference type="Proteomes" id="UP001243717"/>
    </source>
</evidence>
<reference evidence="1 2" key="1">
    <citation type="submission" date="2023-04" db="EMBL/GenBank/DDBJ databases">
        <title>A novel bacteria isolated from coastal sediment.</title>
        <authorList>
            <person name="Liu X.-J."/>
            <person name="Du Z.-J."/>
        </authorList>
    </citation>
    <scope>NUCLEOTIDE SEQUENCE [LARGE SCALE GENOMIC DNA]</scope>
    <source>
        <strain evidence="1 2">SDUM461004</strain>
    </source>
</reference>
<accession>A0ABU1AKY0</accession>
<proteinExistence type="predicted"/>